<sequence length="738" mass="83263">MMKKHLPVLSLVVVTALLLMPGRSRADERPNIVFFFADDQTTSTLGCYGNDVIQTPNIDGLAARGTRFENAFVSQAICWVSRTTILSGLTGRSFGTSANPDTARADAVESLYSDLLRENGYRTGYFGKWHAKMPAGYRNQDHFDEFEAIGRNPYYKKQADGSLRHETELIVDRGIEFVKNQPKDKPFALNMWFNACHAEDGDRRPGIGHFPWPRAVDGMYEDVQIAPPRLGAPAIFDGQPDFLKTTINRERYFWRWNTDEKYQTNMRAYYRMVSGIDGAIGRFMAALEEAGLADNTIIVYSADNGYYMGNRGFAGKWSHYEEALRVPMIVADPRVPKTQQGKVADAIALNLDLPATFLDWANVEVPKRYQGHSLKPIVESQKPADWRTESFHEHFAVRNRIPAYEGIRNERYKYVRYFDHGNHEFLHDLKNDPDELVNLASDPEHAETLKAMRQRTTERVAELGGPLDPLKNFSPSTVPHPEASAAVGTRADQDGFVRVFDGKTLRQWSGDSKYWSVQDGALTGVTDGSLKMNRFITWKNSTIRNFDLRVKVKVTAGGNSGLQYRGTSRPDLGLDIVTGYQCDVVADNPNYNGMLYEEKGRRILSHTGEKVIIDSSGQPWVVGQLAGSDAIKDFNTESWHDYRVLVQGNHHQHWIDGHPTADLIDLDEKGRSLEGVLAVQVHVGPAMKIQYKDFKIKHLPDDLPLLKAEDHPIPSDAYGVRPQGRLPKDWKAPVYGNR</sequence>
<keyword evidence="2" id="KW-0378">Hydrolase</keyword>
<comment type="caution">
    <text evidence="5">The sequence shown here is derived from an EMBL/GenBank/DDBJ whole genome shotgun (WGS) entry which is preliminary data.</text>
</comment>
<dbReference type="SUPFAM" id="SSF53649">
    <property type="entry name" value="Alkaline phosphatase-like"/>
    <property type="match status" value="1"/>
</dbReference>
<dbReference type="PANTHER" id="PTHR42693">
    <property type="entry name" value="ARYLSULFATASE FAMILY MEMBER"/>
    <property type="match status" value="1"/>
</dbReference>
<evidence type="ECO:0000259" key="3">
    <source>
        <dbReference type="Pfam" id="PF00884"/>
    </source>
</evidence>
<dbReference type="CDD" id="cd16031">
    <property type="entry name" value="G6S_like"/>
    <property type="match status" value="1"/>
</dbReference>
<comment type="similarity">
    <text evidence="1">Belongs to the sulfatase family.</text>
</comment>
<name>A0ABP8NQD6_9BACT</name>
<evidence type="ECO:0000256" key="1">
    <source>
        <dbReference type="ARBA" id="ARBA00008779"/>
    </source>
</evidence>
<protein>
    <recommendedName>
        <fullName evidence="7">Arylsulfatase</fullName>
    </recommendedName>
</protein>
<dbReference type="InterPro" id="IPR017850">
    <property type="entry name" value="Alkaline_phosphatase_core_sf"/>
</dbReference>
<dbReference type="Pfam" id="PF06439">
    <property type="entry name" value="3keto-disac_hyd"/>
    <property type="match status" value="1"/>
</dbReference>
<feature type="domain" description="3-keto-alpha-glucoside-1,2-lyase/3-keto-2-hydroxy-glucal hydratase" evidence="4">
    <location>
        <begin position="495"/>
        <end position="697"/>
    </location>
</feature>
<organism evidence="5 6">
    <name type="scientific">Novipirellula rosea</name>
    <dbReference type="NCBI Taxonomy" id="1031540"/>
    <lineage>
        <taxon>Bacteria</taxon>
        <taxon>Pseudomonadati</taxon>
        <taxon>Planctomycetota</taxon>
        <taxon>Planctomycetia</taxon>
        <taxon>Pirellulales</taxon>
        <taxon>Pirellulaceae</taxon>
        <taxon>Novipirellula</taxon>
    </lineage>
</organism>
<dbReference type="Gene3D" id="3.40.720.10">
    <property type="entry name" value="Alkaline Phosphatase, subunit A"/>
    <property type="match status" value="1"/>
</dbReference>
<gene>
    <name evidence="5" type="ORF">GCM10023156_65230</name>
</gene>
<proteinExistence type="inferred from homology"/>
<dbReference type="Gene3D" id="2.60.120.560">
    <property type="entry name" value="Exo-inulinase, domain 1"/>
    <property type="match status" value="1"/>
</dbReference>
<evidence type="ECO:0000313" key="6">
    <source>
        <dbReference type="Proteomes" id="UP001500840"/>
    </source>
</evidence>
<accession>A0ABP8NQD6</accession>
<feature type="domain" description="Sulfatase N-terminal" evidence="3">
    <location>
        <begin position="30"/>
        <end position="363"/>
    </location>
</feature>
<dbReference type="EMBL" id="BAABGA010000120">
    <property type="protein sequence ID" value="GAA4471118.1"/>
    <property type="molecule type" value="Genomic_DNA"/>
</dbReference>
<dbReference type="InterPro" id="IPR050738">
    <property type="entry name" value="Sulfatase"/>
</dbReference>
<reference evidence="6" key="1">
    <citation type="journal article" date="2019" name="Int. J. Syst. Evol. Microbiol.">
        <title>The Global Catalogue of Microorganisms (GCM) 10K type strain sequencing project: providing services to taxonomists for standard genome sequencing and annotation.</title>
        <authorList>
            <consortium name="The Broad Institute Genomics Platform"/>
            <consortium name="The Broad Institute Genome Sequencing Center for Infectious Disease"/>
            <person name="Wu L."/>
            <person name="Ma J."/>
        </authorList>
    </citation>
    <scope>NUCLEOTIDE SEQUENCE [LARGE SCALE GENOMIC DNA]</scope>
    <source>
        <strain evidence="6">JCM 17759</strain>
    </source>
</reference>
<dbReference type="Proteomes" id="UP001500840">
    <property type="component" value="Unassembled WGS sequence"/>
</dbReference>
<dbReference type="PANTHER" id="PTHR42693:SF53">
    <property type="entry name" value="ENDO-4-O-SULFATASE"/>
    <property type="match status" value="1"/>
</dbReference>
<evidence type="ECO:0008006" key="7">
    <source>
        <dbReference type="Google" id="ProtNLM"/>
    </source>
</evidence>
<evidence type="ECO:0000259" key="4">
    <source>
        <dbReference type="Pfam" id="PF06439"/>
    </source>
</evidence>
<keyword evidence="6" id="KW-1185">Reference proteome</keyword>
<evidence type="ECO:0000313" key="5">
    <source>
        <dbReference type="EMBL" id="GAA4471118.1"/>
    </source>
</evidence>
<dbReference type="InterPro" id="IPR000917">
    <property type="entry name" value="Sulfatase_N"/>
</dbReference>
<evidence type="ECO:0000256" key="2">
    <source>
        <dbReference type="ARBA" id="ARBA00022801"/>
    </source>
</evidence>
<dbReference type="InterPro" id="IPR010496">
    <property type="entry name" value="AL/BT2_dom"/>
</dbReference>
<dbReference type="Pfam" id="PF00884">
    <property type="entry name" value="Sulfatase"/>
    <property type="match status" value="1"/>
</dbReference>